<comment type="caution">
    <text evidence="9">The sequence shown here is derived from an EMBL/GenBank/DDBJ whole genome shotgun (WGS) entry which is preliminary data.</text>
</comment>
<evidence type="ECO:0000256" key="8">
    <source>
        <dbReference type="SAM" id="Phobius"/>
    </source>
</evidence>
<evidence type="ECO:0000313" key="9">
    <source>
        <dbReference type="EMBL" id="PNG11220.1"/>
    </source>
</evidence>
<proteinExistence type="inferred from homology"/>
<reference evidence="9 10" key="1">
    <citation type="submission" date="2018-01" db="EMBL/GenBank/DDBJ databases">
        <title>Denitrification phenotypes of diverse strains of Pseudomonas stutzeri.</title>
        <authorList>
            <person name="Milligan D.A."/>
            <person name="Bergaust L."/>
            <person name="Bakken L.R."/>
            <person name="Frostegard A."/>
        </authorList>
    </citation>
    <scope>NUCLEOTIDE SEQUENCE [LARGE SCALE GENOMIC DNA]</scope>
    <source>
        <strain evidence="9 10">24a75</strain>
    </source>
</reference>
<dbReference type="GO" id="GO:0015385">
    <property type="term" value="F:sodium:proton antiporter activity"/>
    <property type="evidence" value="ECO:0007669"/>
    <property type="project" value="TreeGrafter"/>
</dbReference>
<sequence length="83" mass="8851">MALFSTLLLLTLVIGLGRVLRGPSRVDRLLAVQLLGTTGTALLLLLAQWQALPALRDAALVLALLAAMASAALVQLLRRSRHE</sequence>
<evidence type="ECO:0000313" key="10">
    <source>
        <dbReference type="Proteomes" id="UP000236023"/>
    </source>
</evidence>
<dbReference type="InterPro" id="IPR007208">
    <property type="entry name" value="MrpF/PhaF-like"/>
</dbReference>
<dbReference type="AlphaFoldDB" id="A0A2N8T8Y9"/>
<dbReference type="PANTHER" id="PTHR34702">
    <property type="entry name" value="NA(+)/H(+) ANTIPORTER SUBUNIT F1"/>
    <property type="match status" value="1"/>
</dbReference>
<keyword evidence="7 8" id="KW-0472">Membrane</keyword>
<evidence type="ECO:0000256" key="4">
    <source>
        <dbReference type="ARBA" id="ARBA00022475"/>
    </source>
</evidence>
<keyword evidence="4" id="KW-1003">Cell membrane</keyword>
<gene>
    <name evidence="9" type="ORF">CXK94_01180</name>
</gene>
<evidence type="ECO:0000256" key="2">
    <source>
        <dbReference type="ARBA" id="ARBA00009212"/>
    </source>
</evidence>
<organism evidence="9 10">
    <name type="scientific">Stutzerimonas stutzeri</name>
    <name type="common">Pseudomonas stutzeri</name>
    <dbReference type="NCBI Taxonomy" id="316"/>
    <lineage>
        <taxon>Bacteria</taxon>
        <taxon>Pseudomonadati</taxon>
        <taxon>Pseudomonadota</taxon>
        <taxon>Gammaproteobacteria</taxon>
        <taxon>Pseudomonadales</taxon>
        <taxon>Pseudomonadaceae</taxon>
        <taxon>Stutzerimonas</taxon>
    </lineage>
</organism>
<evidence type="ECO:0000256" key="6">
    <source>
        <dbReference type="ARBA" id="ARBA00022989"/>
    </source>
</evidence>
<evidence type="ECO:0000256" key="3">
    <source>
        <dbReference type="ARBA" id="ARBA00022448"/>
    </source>
</evidence>
<evidence type="ECO:0000256" key="5">
    <source>
        <dbReference type="ARBA" id="ARBA00022692"/>
    </source>
</evidence>
<feature type="transmembrane region" description="Helical" evidence="8">
    <location>
        <begin position="29"/>
        <end position="47"/>
    </location>
</feature>
<evidence type="ECO:0000256" key="7">
    <source>
        <dbReference type="ARBA" id="ARBA00023136"/>
    </source>
</evidence>
<evidence type="ECO:0000256" key="1">
    <source>
        <dbReference type="ARBA" id="ARBA00004651"/>
    </source>
</evidence>
<dbReference type="Pfam" id="PF04066">
    <property type="entry name" value="MrpF_PhaF"/>
    <property type="match status" value="1"/>
</dbReference>
<name>A0A2N8T8Y9_STUST</name>
<dbReference type="EMBL" id="POUT01000001">
    <property type="protein sequence ID" value="PNG11220.1"/>
    <property type="molecule type" value="Genomic_DNA"/>
</dbReference>
<comment type="subcellular location">
    <subcellularLocation>
        <location evidence="1">Cell membrane</location>
        <topology evidence="1">Multi-pass membrane protein</topology>
    </subcellularLocation>
</comment>
<keyword evidence="6 8" id="KW-1133">Transmembrane helix</keyword>
<keyword evidence="3" id="KW-0813">Transport</keyword>
<feature type="transmembrane region" description="Helical" evidence="8">
    <location>
        <begin position="59"/>
        <end position="77"/>
    </location>
</feature>
<accession>A0A2N8T8Y9</accession>
<comment type="similarity">
    <text evidence="2">Belongs to the CPA3 antiporters (TC 2.A.63) subunit F family.</text>
</comment>
<dbReference type="PANTHER" id="PTHR34702:SF1">
    <property type="entry name" value="NA(+)_H(+) ANTIPORTER SUBUNIT F"/>
    <property type="match status" value="1"/>
</dbReference>
<protein>
    <submittedName>
        <fullName evidence="9">Portal protein</fullName>
    </submittedName>
</protein>
<keyword evidence="5 8" id="KW-0812">Transmembrane</keyword>
<dbReference type="Proteomes" id="UP000236023">
    <property type="component" value="Unassembled WGS sequence"/>
</dbReference>
<dbReference type="GO" id="GO:0005886">
    <property type="term" value="C:plasma membrane"/>
    <property type="evidence" value="ECO:0007669"/>
    <property type="project" value="UniProtKB-SubCell"/>
</dbReference>
<dbReference type="RefSeq" id="WP_037045370.1">
    <property type="nucleotide sequence ID" value="NZ_JAMOHU010000014.1"/>
</dbReference>